<proteinExistence type="inferred from homology"/>
<evidence type="ECO:0000256" key="4">
    <source>
        <dbReference type="ARBA" id="ARBA00023136"/>
    </source>
</evidence>
<accession>A0A8B7CVC3</accession>
<keyword evidence="4 5" id="KW-0472">Membrane</keyword>
<evidence type="ECO:0000256" key="1">
    <source>
        <dbReference type="ARBA" id="ARBA00004141"/>
    </source>
</evidence>
<organism evidence="7 8">
    <name type="scientific">Phoenix dactylifera</name>
    <name type="common">Date palm</name>
    <dbReference type="NCBI Taxonomy" id="42345"/>
    <lineage>
        <taxon>Eukaryota</taxon>
        <taxon>Viridiplantae</taxon>
        <taxon>Streptophyta</taxon>
        <taxon>Embryophyta</taxon>
        <taxon>Tracheophyta</taxon>
        <taxon>Spermatophyta</taxon>
        <taxon>Magnoliopsida</taxon>
        <taxon>Liliopsida</taxon>
        <taxon>Arecaceae</taxon>
        <taxon>Coryphoideae</taxon>
        <taxon>Phoeniceae</taxon>
        <taxon>Phoenix</taxon>
    </lineage>
</organism>
<keyword evidence="7" id="KW-1185">Reference proteome</keyword>
<keyword evidence="3 5" id="KW-1133">Transmembrane helix</keyword>
<dbReference type="InterPro" id="IPR006214">
    <property type="entry name" value="Bax_inhibitor_1-related"/>
</dbReference>
<feature type="transmembrane region" description="Helical" evidence="5">
    <location>
        <begin position="168"/>
        <end position="187"/>
    </location>
</feature>
<evidence type="ECO:0000313" key="7">
    <source>
        <dbReference type="Proteomes" id="UP000228380"/>
    </source>
</evidence>
<dbReference type="RefSeq" id="XP_008807245.2">
    <property type="nucleotide sequence ID" value="XM_008809023.4"/>
</dbReference>
<feature type="transmembrane region" description="Helical" evidence="5">
    <location>
        <begin position="113"/>
        <end position="132"/>
    </location>
</feature>
<name>A0A8B7CVC3_PHODC</name>
<dbReference type="KEGG" id="pda:103719674"/>
<feature type="region of interest" description="Disordered" evidence="6">
    <location>
        <begin position="1"/>
        <end position="25"/>
    </location>
</feature>
<dbReference type="Proteomes" id="UP000228380">
    <property type="component" value="Unplaced"/>
</dbReference>
<sequence length="255" mass="28285">MAEMSKPQELETQKKGGDIESGAAGTGGGALYPKMTEDPRLRWAFIRKVYSILTAQFLFTAGVAAAMTFIRPIPDFVLSHTPASWAAYFGLLLSPLIVLWPMLHYRERHPVNLFWLALFTLCTSLSIGVVSATLGGRALLQAVILTATILVALTIYTFWAVCKGHDFAFLYPFLFSCLLVLLVFLIIQLCFPLTKIARAIYGCVSSVVFSAFIVYDTNNLIKRHTYDQYICAAISLYLDVINLFISLLTFSAAVE</sequence>
<keyword evidence="2 5" id="KW-0812">Transmembrane</keyword>
<comment type="subcellular location">
    <subcellularLocation>
        <location evidence="1">Membrane</location>
        <topology evidence="1">Multi-pass membrane protein</topology>
    </subcellularLocation>
</comment>
<evidence type="ECO:0000256" key="3">
    <source>
        <dbReference type="ARBA" id="ARBA00022989"/>
    </source>
</evidence>
<evidence type="ECO:0000256" key="5">
    <source>
        <dbReference type="RuleBase" id="RU004379"/>
    </source>
</evidence>
<feature type="transmembrane region" description="Helical" evidence="5">
    <location>
        <begin position="229"/>
        <end position="254"/>
    </location>
</feature>
<feature type="transmembrane region" description="Helical" evidence="5">
    <location>
        <begin position="138"/>
        <end position="161"/>
    </location>
</feature>
<gene>
    <name evidence="8" type="primary">LOC103719674</name>
</gene>
<reference evidence="8" key="1">
    <citation type="submission" date="2025-08" db="UniProtKB">
        <authorList>
            <consortium name="RefSeq"/>
        </authorList>
    </citation>
    <scope>IDENTIFICATION</scope>
    <source>
        <tissue evidence="8">Young leaves</tissue>
    </source>
</reference>
<evidence type="ECO:0000313" key="8">
    <source>
        <dbReference type="RefSeq" id="XP_008807245.2"/>
    </source>
</evidence>
<feature type="compositionally biased region" description="Basic and acidic residues" evidence="6">
    <location>
        <begin position="1"/>
        <end position="18"/>
    </location>
</feature>
<dbReference type="GO" id="GO:0016020">
    <property type="term" value="C:membrane"/>
    <property type="evidence" value="ECO:0007669"/>
    <property type="project" value="UniProtKB-SubCell"/>
</dbReference>
<dbReference type="OrthoDB" id="7933078at2759"/>
<dbReference type="PANTHER" id="PTHR23291">
    <property type="entry name" value="BAX INHIBITOR-RELATED"/>
    <property type="match status" value="1"/>
</dbReference>
<feature type="transmembrane region" description="Helical" evidence="5">
    <location>
        <begin position="49"/>
        <end position="70"/>
    </location>
</feature>
<dbReference type="Pfam" id="PF01027">
    <property type="entry name" value="Bax1-I"/>
    <property type="match status" value="1"/>
</dbReference>
<protein>
    <submittedName>
        <fullName evidence="8">Protein LIFEGUARD 1-like</fullName>
    </submittedName>
</protein>
<dbReference type="GeneID" id="103719674"/>
<feature type="transmembrane region" description="Helical" evidence="5">
    <location>
        <begin position="82"/>
        <end position="101"/>
    </location>
</feature>
<dbReference type="PANTHER" id="PTHR23291:SF39">
    <property type="entry name" value="OS11G0581900 PROTEIN"/>
    <property type="match status" value="1"/>
</dbReference>
<dbReference type="AlphaFoldDB" id="A0A8B7CVC3"/>
<evidence type="ECO:0000256" key="6">
    <source>
        <dbReference type="SAM" id="MobiDB-lite"/>
    </source>
</evidence>
<evidence type="ECO:0000256" key="2">
    <source>
        <dbReference type="ARBA" id="ARBA00022692"/>
    </source>
</evidence>
<comment type="similarity">
    <text evidence="5">Belongs to the BI1 family.</text>
</comment>
<feature type="transmembrane region" description="Helical" evidence="5">
    <location>
        <begin position="199"/>
        <end position="217"/>
    </location>
</feature>